<dbReference type="Proteomes" id="UP000240739">
    <property type="component" value="Unassembled WGS sequence"/>
</dbReference>
<dbReference type="OrthoDB" id="5342089at2"/>
<keyword evidence="3 4" id="KW-0663">Pyridoxal phosphate</keyword>
<dbReference type="CDD" id="cd00616">
    <property type="entry name" value="AHBA_syn"/>
    <property type="match status" value="1"/>
</dbReference>
<evidence type="ECO:0000256" key="2">
    <source>
        <dbReference type="PIRSR" id="PIRSR000390-1"/>
    </source>
</evidence>
<dbReference type="GO" id="GO:0000271">
    <property type="term" value="P:polysaccharide biosynthetic process"/>
    <property type="evidence" value="ECO:0007669"/>
    <property type="project" value="TreeGrafter"/>
</dbReference>
<feature type="modified residue" description="N6-(pyridoxal phosphate)lysine" evidence="3">
    <location>
        <position position="188"/>
    </location>
</feature>
<dbReference type="InterPro" id="IPR015422">
    <property type="entry name" value="PyrdxlP-dep_Trfase_small"/>
</dbReference>
<dbReference type="Pfam" id="PF01041">
    <property type="entry name" value="DegT_DnrJ_EryC1"/>
    <property type="match status" value="1"/>
</dbReference>
<dbReference type="GO" id="GO:0030170">
    <property type="term" value="F:pyridoxal phosphate binding"/>
    <property type="evidence" value="ECO:0007669"/>
    <property type="project" value="TreeGrafter"/>
</dbReference>
<evidence type="ECO:0000256" key="4">
    <source>
        <dbReference type="RuleBase" id="RU004508"/>
    </source>
</evidence>
<evidence type="ECO:0000313" key="5">
    <source>
        <dbReference type="EMBL" id="PTL58474.1"/>
    </source>
</evidence>
<comment type="caution">
    <text evidence="5">The sequence shown here is derived from an EMBL/GenBank/DDBJ whole genome shotgun (WGS) entry which is preliminary data.</text>
</comment>
<comment type="cofactor">
    <cofactor evidence="1">
        <name>pyridoxal 5'-phosphate</name>
        <dbReference type="ChEBI" id="CHEBI:597326"/>
    </cofactor>
</comment>
<proteinExistence type="inferred from homology"/>
<organism evidence="5 6">
    <name type="scientific">Paraconexibacter algicola</name>
    <dbReference type="NCBI Taxonomy" id="2133960"/>
    <lineage>
        <taxon>Bacteria</taxon>
        <taxon>Bacillati</taxon>
        <taxon>Actinomycetota</taxon>
        <taxon>Thermoleophilia</taxon>
        <taxon>Solirubrobacterales</taxon>
        <taxon>Paraconexibacteraceae</taxon>
        <taxon>Paraconexibacter</taxon>
    </lineage>
</organism>
<dbReference type="PANTHER" id="PTHR30244">
    <property type="entry name" value="TRANSAMINASE"/>
    <property type="match status" value="1"/>
</dbReference>
<dbReference type="InterPro" id="IPR000653">
    <property type="entry name" value="DegT/StrS_aminotransferase"/>
</dbReference>
<dbReference type="SUPFAM" id="SSF53383">
    <property type="entry name" value="PLP-dependent transferases"/>
    <property type="match status" value="1"/>
</dbReference>
<dbReference type="AlphaFoldDB" id="A0A2T4UGV2"/>
<name>A0A2T4UGV2_9ACTN</name>
<dbReference type="GO" id="GO:0008483">
    <property type="term" value="F:transaminase activity"/>
    <property type="evidence" value="ECO:0007669"/>
    <property type="project" value="UniProtKB-KW"/>
</dbReference>
<feature type="active site" description="Proton acceptor" evidence="2">
    <location>
        <position position="188"/>
    </location>
</feature>
<evidence type="ECO:0000256" key="1">
    <source>
        <dbReference type="ARBA" id="ARBA00001933"/>
    </source>
</evidence>
<accession>A0A2T4UGV2</accession>
<sequence>MSAGGFPEIPLFDLRLEPQDLEAVAQTLRSGWLTLGPRTQEFEETFAAHLGVRHAVAVSSCTAALHLAYLAAGVGPGDEVIVPAFTFAATAAAVLYAGGTPVFADIRGLEDPSIDPQDVARRITPRTKAVACVHFAGYAAPVQELQALCCEHGLALIEDVAHAPSATAGGRKLGSFGLAGAFSFFSNKILSVGEGGLLSTDDDAVAEQARALRSHAMTSGTWARHTGATTTYDVTGLGFNYRLDEPRAALLSSRFRRLEDDIARRRVLTRRYRELLGAVEGVTLPYRDEDVDTSSCYVLPIMVAPEVQGPLRIALREKHGVQTSLFYPSVHEFTAYRERFAGVSLPRTELASRCEVTIPLFPHLTEEQQDHVVRSIDQELRALRAGVSR</sequence>
<dbReference type="Gene3D" id="3.90.1150.10">
    <property type="entry name" value="Aspartate Aminotransferase, domain 1"/>
    <property type="match status" value="1"/>
</dbReference>
<dbReference type="InterPro" id="IPR015424">
    <property type="entry name" value="PyrdxlP-dep_Trfase"/>
</dbReference>
<dbReference type="Gene3D" id="3.40.640.10">
    <property type="entry name" value="Type I PLP-dependent aspartate aminotransferase-like (Major domain)"/>
    <property type="match status" value="1"/>
</dbReference>
<dbReference type="EMBL" id="PYYB01000001">
    <property type="protein sequence ID" value="PTL58474.1"/>
    <property type="molecule type" value="Genomic_DNA"/>
</dbReference>
<comment type="similarity">
    <text evidence="4">Belongs to the DegT/DnrJ/EryC1 family.</text>
</comment>
<gene>
    <name evidence="5" type="ORF">C7Y72_01795</name>
</gene>
<evidence type="ECO:0000256" key="3">
    <source>
        <dbReference type="PIRSR" id="PIRSR000390-2"/>
    </source>
</evidence>
<keyword evidence="5" id="KW-0032">Aminotransferase</keyword>
<dbReference type="InterPro" id="IPR015421">
    <property type="entry name" value="PyrdxlP-dep_Trfase_major"/>
</dbReference>
<dbReference type="PANTHER" id="PTHR30244:SF34">
    <property type="entry name" value="DTDP-4-AMINO-4,6-DIDEOXYGALACTOSE TRANSAMINASE"/>
    <property type="match status" value="1"/>
</dbReference>
<evidence type="ECO:0000313" key="6">
    <source>
        <dbReference type="Proteomes" id="UP000240739"/>
    </source>
</evidence>
<keyword evidence="6" id="KW-1185">Reference proteome</keyword>
<reference evidence="5 6" key="1">
    <citation type="submission" date="2018-03" db="EMBL/GenBank/DDBJ databases">
        <title>Aquarubrobacter algicola gen. nov., sp. nov., a novel actinobacterium isolated from shallow eutrophic lake during the end of cyanobacterial harmful algal blooms.</title>
        <authorList>
            <person name="Chun S.J."/>
        </authorList>
    </citation>
    <scope>NUCLEOTIDE SEQUENCE [LARGE SCALE GENOMIC DNA]</scope>
    <source>
        <strain evidence="5 6">Seoho-28</strain>
    </source>
</reference>
<keyword evidence="5" id="KW-0808">Transferase</keyword>
<dbReference type="PIRSF" id="PIRSF000390">
    <property type="entry name" value="PLP_StrS"/>
    <property type="match status" value="1"/>
</dbReference>
<protein>
    <submittedName>
        <fullName evidence="5">DegT/DnrJ/EryC1/StrS aminotransferase</fullName>
    </submittedName>
</protein>
<dbReference type="RefSeq" id="WP_107566912.1">
    <property type="nucleotide sequence ID" value="NZ_PYYB01000001.1"/>
</dbReference>